<dbReference type="AlphaFoldDB" id="A0A4S8QVQ8"/>
<proteinExistence type="predicted"/>
<protein>
    <submittedName>
        <fullName evidence="1">Uncharacterized protein</fullName>
    </submittedName>
</protein>
<keyword evidence="2" id="KW-1185">Reference proteome</keyword>
<dbReference type="EMBL" id="PQXL01000566">
    <property type="protein sequence ID" value="THV44854.1"/>
    <property type="molecule type" value="Genomic_DNA"/>
</dbReference>
<evidence type="ECO:0000313" key="1">
    <source>
        <dbReference type="EMBL" id="THV44854.1"/>
    </source>
</evidence>
<evidence type="ECO:0000313" key="2">
    <source>
        <dbReference type="Proteomes" id="UP000308671"/>
    </source>
</evidence>
<gene>
    <name evidence="1" type="ORF">BGAL_0567g00030</name>
</gene>
<comment type="caution">
    <text evidence="1">The sequence shown here is derived from an EMBL/GenBank/DDBJ whole genome shotgun (WGS) entry which is preliminary data.</text>
</comment>
<organism evidence="1 2">
    <name type="scientific">Botrytis galanthina</name>
    <dbReference type="NCBI Taxonomy" id="278940"/>
    <lineage>
        <taxon>Eukaryota</taxon>
        <taxon>Fungi</taxon>
        <taxon>Dikarya</taxon>
        <taxon>Ascomycota</taxon>
        <taxon>Pezizomycotina</taxon>
        <taxon>Leotiomycetes</taxon>
        <taxon>Helotiales</taxon>
        <taxon>Sclerotiniaceae</taxon>
        <taxon>Botrytis</taxon>
    </lineage>
</organism>
<name>A0A4S8QVQ8_9HELO</name>
<accession>A0A4S8QVQ8</accession>
<reference evidence="1 2" key="1">
    <citation type="submission" date="2017-12" db="EMBL/GenBank/DDBJ databases">
        <title>Comparative genomics of Botrytis spp.</title>
        <authorList>
            <person name="Valero-Jimenez C.A."/>
            <person name="Tapia P."/>
            <person name="Veloso J."/>
            <person name="Silva-Moreno E."/>
            <person name="Staats M."/>
            <person name="Valdes J.H."/>
            <person name="Van Kan J.A.L."/>
        </authorList>
    </citation>
    <scope>NUCLEOTIDE SEQUENCE [LARGE SCALE GENOMIC DNA]</scope>
    <source>
        <strain evidence="1 2">MUCL435</strain>
    </source>
</reference>
<sequence length="59" mass="6591">MAMKTIMKWISERIYGGGDEFEDIKDRIYGGADGFKASEASNKESELELGYDHCKKGIA</sequence>
<dbReference type="Proteomes" id="UP000308671">
    <property type="component" value="Unassembled WGS sequence"/>
</dbReference>